<organism evidence="2 3">
    <name type="scientific">Acinetobacter wuhouensis</name>
    <dbReference type="NCBI Taxonomy" id="1879050"/>
    <lineage>
        <taxon>Bacteria</taxon>
        <taxon>Pseudomonadati</taxon>
        <taxon>Pseudomonadota</taxon>
        <taxon>Gammaproteobacteria</taxon>
        <taxon>Moraxellales</taxon>
        <taxon>Moraxellaceae</taxon>
        <taxon>Acinetobacter</taxon>
    </lineage>
</organism>
<evidence type="ECO:0000313" key="2">
    <source>
        <dbReference type="EMBL" id="AYO53633.1"/>
    </source>
</evidence>
<dbReference type="EMBL" id="CP033133">
    <property type="protein sequence ID" value="AYO53633.1"/>
    <property type="molecule type" value="Genomic_DNA"/>
</dbReference>
<name>A0A3G2T0E0_9GAMM</name>
<keyword evidence="1" id="KW-0732">Signal</keyword>
<reference evidence="2 3" key="1">
    <citation type="submission" date="2018-10" db="EMBL/GenBank/DDBJ databases">
        <title>The complete genome of Acinetobacter wuhouensis strain WCHAW010062.</title>
        <authorList>
            <person name="Hu Y."/>
            <person name="Long H."/>
            <person name="Feng Y."/>
            <person name="Zong Z."/>
        </authorList>
    </citation>
    <scope>NUCLEOTIDE SEQUENCE [LARGE SCALE GENOMIC DNA]</scope>
    <source>
        <strain evidence="2 3">WCHAW010062</strain>
    </source>
</reference>
<dbReference type="Proteomes" id="UP000279962">
    <property type="component" value="Chromosome"/>
</dbReference>
<feature type="signal peptide" evidence="1">
    <location>
        <begin position="1"/>
        <end position="19"/>
    </location>
</feature>
<accession>A0A3G2T0E0</accession>
<dbReference type="AlphaFoldDB" id="A0A3G2T0E0"/>
<evidence type="ECO:0000313" key="3">
    <source>
        <dbReference type="Proteomes" id="UP000279962"/>
    </source>
</evidence>
<proteinExistence type="predicted"/>
<sequence length="122" mass="13708">MSLKFLLIVICLISTISYAVDLSGDWKIIDDKTGASLAKLKIKKMSDGSYEGRAIEVFNPQGINSNEFKNFLILSNLREDPKKYGYFTDGLVVDPIRKVTYKNINGKLNSRETMIILRGEVG</sequence>
<feature type="chain" id="PRO_5018299736" description="DUF2147 domain-containing protein" evidence="1">
    <location>
        <begin position="20"/>
        <end position="122"/>
    </location>
</feature>
<gene>
    <name evidence="2" type="ORF">CDG68_08300</name>
</gene>
<protein>
    <recommendedName>
        <fullName evidence="4">DUF2147 domain-containing protein</fullName>
    </recommendedName>
</protein>
<evidence type="ECO:0000256" key="1">
    <source>
        <dbReference type="SAM" id="SignalP"/>
    </source>
</evidence>
<evidence type="ECO:0008006" key="4">
    <source>
        <dbReference type="Google" id="ProtNLM"/>
    </source>
</evidence>
<dbReference type="RefSeq" id="WP_087553319.1">
    <property type="nucleotide sequence ID" value="NZ_CP033133.1"/>
</dbReference>